<dbReference type="OrthoDB" id="4062651at2759"/>
<organism evidence="1 2">
    <name type="scientific">Brassica carinata</name>
    <name type="common">Ethiopian mustard</name>
    <name type="synonym">Abyssinian cabbage</name>
    <dbReference type="NCBI Taxonomy" id="52824"/>
    <lineage>
        <taxon>Eukaryota</taxon>
        <taxon>Viridiplantae</taxon>
        <taxon>Streptophyta</taxon>
        <taxon>Embryophyta</taxon>
        <taxon>Tracheophyta</taxon>
        <taxon>Spermatophyta</taxon>
        <taxon>Magnoliopsida</taxon>
        <taxon>eudicotyledons</taxon>
        <taxon>Gunneridae</taxon>
        <taxon>Pentapetalae</taxon>
        <taxon>rosids</taxon>
        <taxon>malvids</taxon>
        <taxon>Brassicales</taxon>
        <taxon>Brassicaceae</taxon>
        <taxon>Brassiceae</taxon>
        <taxon>Brassica</taxon>
    </lineage>
</organism>
<accession>A0A8X7R9L2</accession>
<dbReference type="EMBL" id="JAAMPC010000011">
    <property type="protein sequence ID" value="KAG2282573.1"/>
    <property type="molecule type" value="Genomic_DNA"/>
</dbReference>
<evidence type="ECO:0000313" key="2">
    <source>
        <dbReference type="Proteomes" id="UP000886595"/>
    </source>
</evidence>
<proteinExistence type="predicted"/>
<sequence length="82" mass="9306">MIREDGEEVSLSEIISYIHISLLCVDDNQETRPSLETVIHWFCCFSSPLLEPETCPSLSSSVTSPVTWATDFEYGRLRLNIP</sequence>
<name>A0A8X7R9L2_BRACI</name>
<dbReference type="AlphaFoldDB" id="A0A8X7R9L2"/>
<keyword evidence="2" id="KW-1185">Reference proteome</keyword>
<reference evidence="1 2" key="1">
    <citation type="submission" date="2020-02" db="EMBL/GenBank/DDBJ databases">
        <authorList>
            <person name="Ma Q."/>
            <person name="Huang Y."/>
            <person name="Song X."/>
            <person name="Pei D."/>
        </authorList>
    </citation>
    <scope>NUCLEOTIDE SEQUENCE [LARGE SCALE GENOMIC DNA]</scope>
    <source>
        <strain evidence="1">Sxm20200214</strain>
        <tissue evidence="1">Leaf</tissue>
    </source>
</reference>
<protein>
    <submittedName>
        <fullName evidence="1">Uncharacterized protein</fullName>
    </submittedName>
</protein>
<gene>
    <name evidence="1" type="ORF">Bca52824_053793</name>
</gene>
<comment type="caution">
    <text evidence="1">The sequence shown here is derived from an EMBL/GenBank/DDBJ whole genome shotgun (WGS) entry which is preliminary data.</text>
</comment>
<evidence type="ECO:0000313" key="1">
    <source>
        <dbReference type="EMBL" id="KAG2282573.1"/>
    </source>
</evidence>
<dbReference type="Proteomes" id="UP000886595">
    <property type="component" value="Unassembled WGS sequence"/>
</dbReference>